<dbReference type="GO" id="GO:0005524">
    <property type="term" value="F:ATP binding"/>
    <property type="evidence" value="ECO:0007669"/>
    <property type="project" value="UniProtKB-KW"/>
</dbReference>
<dbReference type="GO" id="GO:0005739">
    <property type="term" value="C:mitochondrion"/>
    <property type="evidence" value="ECO:0007669"/>
    <property type="project" value="TreeGrafter"/>
</dbReference>
<dbReference type="EMBL" id="ACOU01000008">
    <property type="protein sequence ID" value="EKX72047.1"/>
    <property type="molecule type" value="Genomic_DNA"/>
</dbReference>
<evidence type="ECO:0000256" key="1">
    <source>
        <dbReference type="ARBA" id="ARBA00010322"/>
    </source>
</evidence>
<comment type="similarity">
    <text evidence="1">Belongs to the AFG1 ATPase family.</text>
</comment>
<evidence type="ECO:0000256" key="3">
    <source>
        <dbReference type="ARBA" id="ARBA00022840"/>
    </source>
</evidence>
<keyword evidence="3" id="KW-0067">ATP-binding</keyword>
<dbReference type="InterPro" id="IPR005654">
    <property type="entry name" value="ATPase_AFG1-like"/>
</dbReference>
<gene>
    <name evidence="4" type="ORF">BEWA_017260</name>
</gene>
<dbReference type="OrthoDB" id="548867at2759"/>
<dbReference type="RefSeq" id="XP_004831499.1">
    <property type="nucleotide sequence ID" value="XM_004831442.1"/>
</dbReference>
<sequence length="464" mass="53231">MRLSILRRSLPFQLTPSQVLLKEKLDDLRKTIEDSKDGAFCKRFNKSNPPGIKGLYIYGGVGMGKTMIMDMFYKDLNVSKLRVHFHEFMIDVQRELHKHKRSGSTESSLEKVCQDISKKCKVLCLDEFNVTHISDAMILKELFTTLFKLGTILISTSNRAPEELYMNGLNRSRFLPFIPVLYENCQVFNLQGQDFRQAASNIKSKQQVYFVGIDMEKFLEMHKELNKDSFGPGDATKRNESLQITPLRSVNIPISHGSAAFFNFQDLCGSETKASLGTDAFMTISSKFHTIYISQVPKFDASLQLDGRLRSFMLLIDILYEKNIKLVLSLEGPVLSLFGLYGIIKIADRFQKYVDLSKLPKVVTLKDFKEQGTRYGMPEADSERLYNAILEPKQTELTLEYINTILENHETLLSGKEPKRPGLYRFDVCDDSALENEFACSRTLSRLFHMSSQDYLDKHSRLFK</sequence>
<comment type="caution">
    <text evidence="4">The sequence shown here is derived from an EMBL/GenBank/DDBJ whole genome shotgun (WGS) entry which is preliminary data.</text>
</comment>
<dbReference type="Pfam" id="PF03969">
    <property type="entry name" value="AFG1_ATPase"/>
    <property type="match status" value="1"/>
</dbReference>
<dbReference type="GeneID" id="15804908"/>
<keyword evidence="2" id="KW-0547">Nucleotide-binding</keyword>
<evidence type="ECO:0000256" key="2">
    <source>
        <dbReference type="ARBA" id="ARBA00022741"/>
    </source>
</evidence>
<proteinExistence type="inferred from homology"/>
<dbReference type="PANTHER" id="PTHR12169">
    <property type="entry name" value="ATPASE N2B"/>
    <property type="match status" value="1"/>
</dbReference>
<reference evidence="4 5" key="1">
    <citation type="journal article" date="2012" name="BMC Genomics">
        <title>Comparative genomic analysis and phylogenetic position of Theileria equi.</title>
        <authorList>
            <person name="Kappmeyer L.S."/>
            <person name="Thiagarajan M."/>
            <person name="Herndon D.R."/>
            <person name="Ramsay J.D."/>
            <person name="Caler E."/>
            <person name="Djikeng A."/>
            <person name="Gillespie J.J."/>
            <person name="Lau A.O."/>
            <person name="Roalson E.H."/>
            <person name="Silva J.C."/>
            <person name="Silva M.G."/>
            <person name="Suarez C.E."/>
            <person name="Ueti M.W."/>
            <person name="Nene V.M."/>
            <person name="Mealey R.H."/>
            <person name="Knowles D.P."/>
            <person name="Brayton K.A."/>
        </authorList>
    </citation>
    <scope>NUCLEOTIDE SEQUENCE [LARGE SCALE GENOMIC DNA]</scope>
    <source>
        <strain evidence="4 5">WA</strain>
    </source>
</reference>
<evidence type="ECO:0000313" key="5">
    <source>
        <dbReference type="Proteomes" id="UP000031512"/>
    </source>
</evidence>
<dbReference type="Proteomes" id="UP000031512">
    <property type="component" value="Unassembled WGS sequence"/>
</dbReference>
<name>L1L9F7_THEEQ</name>
<protein>
    <submittedName>
        <fullName evidence="4">ATPase, AFG1 family member protein</fullName>
    </submittedName>
</protein>
<accession>L1L9F7</accession>
<keyword evidence="5" id="KW-1185">Reference proteome</keyword>
<dbReference type="GO" id="GO:0016887">
    <property type="term" value="F:ATP hydrolysis activity"/>
    <property type="evidence" value="ECO:0007669"/>
    <property type="project" value="InterPro"/>
</dbReference>
<dbReference type="SUPFAM" id="SSF52540">
    <property type="entry name" value="P-loop containing nucleoside triphosphate hydrolases"/>
    <property type="match status" value="1"/>
</dbReference>
<dbReference type="Gene3D" id="3.40.50.300">
    <property type="entry name" value="P-loop containing nucleotide triphosphate hydrolases"/>
    <property type="match status" value="1"/>
</dbReference>
<dbReference type="KEGG" id="beq:BEWA_017260"/>
<dbReference type="PANTHER" id="PTHR12169:SF6">
    <property type="entry name" value="AFG1-LIKE ATPASE"/>
    <property type="match status" value="1"/>
</dbReference>
<dbReference type="AlphaFoldDB" id="L1L9F7"/>
<dbReference type="eggNOG" id="KOG2383">
    <property type="taxonomic scope" value="Eukaryota"/>
</dbReference>
<dbReference type="NCBIfam" id="NF040713">
    <property type="entry name" value="ZapE"/>
    <property type="match status" value="1"/>
</dbReference>
<evidence type="ECO:0000313" key="4">
    <source>
        <dbReference type="EMBL" id="EKX72047.1"/>
    </source>
</evidence>
<dbReference type="VEuPathDB" id="PiroplasmaDB:BEWA_017260"/>
<dbReference type="InterPro" id="IPR027417">
    <property type="entry name" value="P-loop_NTPase"/>
</dbReference>
<organism evidence="4 5">
    <name type="scientific">Theileria equi strain WA</name>
    <dbReference type="NCBI Taxonomy" id="1537102"/>
    <lineage>
        <taxon>Eukaryota</taxon>
        <taxon>Sar</taxon>
        <taxon>Alveolata</taxon>
        <taxon>Apicomplexa</taxon>
        <taxon>Aconoidasida</taxon>
        <taxon>Piroplasmida</taxon>
        <taxon>Theileriidae</taxon>
        <taxon>Theileria</taxon>
    </lineage>
</organism>